<protein>
    <submittedName>
        <fullName evidence="1">Uncharacterized protein</fullName>
    </submittedName>
</protein>
<reference evidence="1 2" key="1">
    <citation type="submission" date="2014-03" db="EMBL/GenBank/DDBJ databases">
        <title>complete genome sequence of Flavobacteriaceae bacterium JBKA-6.</title>
        <authorList>
            <person name="Takano T."/>
            <person name="Nakamura Y."/>
            <person name="Takuma S."/>
            <person name="Yasuike M."/>
            <person name="Matsuyama T."/>
            <person name="Sakai T."/>
            <person name="Fujiwara A."/>
            <person name="Kimoto K."/>
            <person name="Fukuda Y."/>
            <person name="Kondo H."/>
            <person name="Hirono I."/>
            <person name="Nakayasu C."/>
        </authorList>
    </citation>
    <scope>NUCLEOTIDE SEQUENCE [LARGE SCALE GENOMIC DNA]</scope>
    <source>
        <strain evidence="1 2">JBKA-6</strain>
    </source>
</reference>
<proteinExistence type="predicted"/>
<dbReference type="AlphaFoldDB" id="A0A1J1DZU9"/>
<accession>A0A1J1DZU9</accession>
<evidence type="ECO:0000313" key="2">
    <source>
        <dbReference type="Proteomes" id="UP000243197"/>
    </source>
</evidence>
<name>A0A1J1DZU9_9FLAO</name>
<dbReference type="EMBL" id="AP014564">
    <property type="protein sequence ID" value="BAV94205.1"/>
    <property type="molecule type" value="Genomic_DNA"/>
</dbReference>
<dbReference type="KEGG" id="ise:JBKA6_0192"/>
<organism evidence="1 2">
    <name type="scientific">Ichthyobacterium seriolicida</name>
    <dbReference type="NCBI Taxonomy" id="242600"/>
    <lineage>
        <taxon>Bacteria</taxon>
        <taxon>Pseudomonadati</taxon>
        <taxon>Bacteroidota</taxon>
        <taxon>Flavobacteriia</taxon>
        <taxon>Flavobacteriales</taxon>
        <taxon>Ichthyobacteriaceae</taxon>
        <taxon>Ichthyobacterium</taxon>
    </lineage>
</organism>
<evidence type="ECO:0000313" key="1">
    <source>
        <dbReference type="EMBL" id="BAV94205.1"/>
    </source>
</evidence>
<gene>
    <name evidence="1" type="ORF">JBKA6_0192</name>
</gene>
<dbReference type="Proteomes" id="UP000243197">
    <property type="component" value="Chromosome"/>
</dbReference>
<keyword evidence="2" id="KW-1185">Reference proteome</keyword>
<sequence length="38" mass="4462">MHNKMLNENTNNKLTPESVFRLLDVNAIVDAESKYRKK</sequence>